<dbReference type="Proteomes" id="UP000502041">
    <property type="component" value="Chromosome"/>
</dbReference>
<evidence type="ECO:0000259" key="9">
    <source>
        <dbReference type="Pfam" id="PF00482"/>
    </source>
</evidence>
<keyword evidence="7 8" id="KW-0472">Membrane</keyword>
<dbReference type="GO" id="GO:0005886">
    <property type="term" value="C:plasma membrane"/>
    <property type="evidence" value="ECO:0007669"/>
    <property type="project" value="UniProtKB-SubCell"/>
</dbReference>
<keyword evidence="5 8" id="KW-0812">Transmembrane</keyword>
<dbReference type="PANTHER" id="PTHR30012:SF0">
    <property type="entry name" value="TYPE II SECRETION SYSTEM PROTEIN F-RELATED"/>
    <property type="match status" value="1"/>
</dbReference>
<evidence type="ECO:0000313" key="10">
    <source>
        <dbReference type="EMBL" id="QJC55081.1"/>
    </source>
</evidence>
<name>A0A6H2H5D1_9BURK</name>
<gene>
    <name evidence="10" type="primary">epsF_1</name>
    <name evidence="10" type="ORF">HC248_00344</name>
</gene>
<feature type="transmembrane region" description="Helical" evidence="8">
    <location>
        <begin position="231"/>
        <end position="250"/>
    </location>
</feature>
<dbReference type="RefSeq" id="WP_168920999.1">
    <property type="nucleotide sequence ID" value="NZ_CP051461.1"/>
</dbReference>
<dbReference type="Gene3D" id="1.20.81.30">
    <property type="entry name" value="Type II secretion system (T2SS), domain F"/>
    <property type="match status" value="2"/>
</dbReference>
<evidence type="ECO:0000256" key="4">
    <source>
        <dbReference type="ARBA" id="ARBA00022519"/>
    </source>
</evidence>
<dbReference type="Pfam" id="PF00482">
    <property type="entry name" value="T2SSF"/>
    <property type="match status" value="2"/>
</dbReference>
<evidence type="ECO:0000256" key="7">
    <source>
        <dbReference type="ARBA" id="ARBA00023136"/>
    </source>
</evidence>
<feature type="domain" description="Type II secretion system protein GspF" evidence="9">
    <location>
        <begin position="281"/>
        <end position="403"/>
    </location>
</feature>
<keyword evidence="4" id="KW-0997">Cell inner membrane</keyword>
<feature type="transmembrane region" description="Helical" evidence="8">
    <location>
        <begin position="174"/>
        <end position="200"/>
    </location>
</feature>
<evidence type="ECO:0000256" key="2">
    <source>
        <dbReference type="ARBA" id="ARBA00005745"/>
    </source>
</evidence>
<accession>A0A6H2H5D1</accession>
<keyword evidence="3" id="KW-1003">Cell membrane</keyword>
<dbReference type="KEGG" id="pvac:HC248_00344"/>
<evidence type="ECO:0000256" key="6">
    <source>
        <dbReference type="ARBA" id="ARBA00022989"/>
    </source>
</evidence>
<evidence type="ECO:0000256" key="3">
    <source>
        <dbReference type="ARBA" id="ARBA00022475"/>
    </source>
</evidence>
<dbReference type="FunFam" id="1.20.81.30:FF:000001">
    <property type="entry name" value="Type II secretion system protein F"/>
    <property type="match status" value="2"/>
</dbReference>
<comment type="similarity">
    <text evidence="2">Belongs to the GSP F family.</text>
</comment>
<dbReference type="InterPro" id="IPR018076">
    <property type="entry name" value="T2SS_GspF_dom"/>
</dbReference>
<feature type="transmembrane region" description="Helical" evidence="8">
    <location>
        <begin position="380"/>
        <end position="405"/>
    </location>
</feature>
<keyword evidence="6 8" id="KW-1133">Transmembrane helix</keyword>
<dbReference type="InterPro" id="IPR011850">
    <property type="entry name" value="T2SS_GspF"/>
</dbReference>
<proteinExistence type="inferred from homology"/>
<evidence type="ECO:0000256" key="8">
    <source>
        <dbReference type="SAM" id="Phobius"/>
    </source>
</evidence>
<dbReference type="InterPro" id="IPR003004">
    <property type="entry name" value="GspF/PilC"/>
</dbReference>
<dbReference type="PRINTS" id="PR00812">
    <property type="entry name" value="BCTERIALGSPF"/>
</dbReference>
<dbReference type="GO" id="GO:0015628">
    <property type="term" value="P:protein secretion by the type II secretion system"/>
    <property type="evidence" value="ECO:0007669"/>
    <property type="project" value="InterPro"/>
</dbReference>
<sequence>MPAYSFEAMQRDGKVRRGVIEADTARAARSLLRAQALVPLEVNAVADGVGGVASAPTSLLQTNLFGGRVFNAARLTIWTRQLAGLVSSGLPLERALSALSDEAEDEKQRNLVASLRAEVNGGSGFARALSLHPREFETIYTAVIGAGEQSGNLGLVLDRLSDDLEERQTLKSKLVAAALYPFIVTLVAIVIVMFLVSYVVPQVANVFVGTKQALPFLTVAMLAVSDFVRSYGWAMLLVLVVLVLGFRLGLKDDGFREKFDAGVLNIPIVGRLARDYNAARFASTLAMLAGAGLPILKALQAAAETLSNRAMRADALDALVLVREGAPLASALAQKKRFPALVSMFARLGEQTGQLPLMLQRAAVQLSNEVQRRAMALATILEPLLIVAMGLVVMLIVLAVLLPIIQLNQWVK</sequence>
<dbReference type="PANTHER" id="PTHR30012">
    <property type="entry name" value="GENERAL SECRETION PATHWAY PROTEIN"/>
    <property type="match status" value="1"/>
</dbReference>
<comment type="subcellular location">
    <subcellularLocation>
        <location evidence="1">Cell inner membrane</location>
        <topology evidence="1">Multi-pass membrane protein</topology>
    </subcellularLocation>
</comment>
<dbReference type="EMBL" id="CP051461">
    <property type="protein sequence ID" value="QJC55081.1"/>
    <property type="molecule type" value="Genomic_DNA"/>
</dbReference>
<evidence type="ECO:0000256" key="1">
    <source>
        <dbReference type="ARBA" id="ARBA00004429"/>
    </source>
</evidence>
<dbReference type="NCBIfam" id="TIGR02120">
    <property type="entry name" value="GspF"/>
    <property type="match status" value="1"/>
</dbReference>
<keyword evidence="11" id="KW-1185">Reference proteome</keyword>
<dbReference type="InterPro" id="IPR042094">
    <property type="entry name" value="T2SS_GspF_sf"/>
</dbReference>
<dbReference type="AlphaFoldDB" id="A0A6H2H5D1"/>
<dbReference type="GO" id="GO:0015627">
    <property type="term" value="C:type II protein secretion system complex"/>
    <property type="evidence" value="ECO:0007669"/>
    <property type="project" value="InterPro"/>
</dbReference>
<feature type="domain" description="Type II secretion system protein GspF" evidence="9">
    <location>
        <begin position="78"/>
        <end position="201"/>
    </location>
</feature>
<protein>
    <submittedName>
        <fullName evidence="10">Type II secretion system protein F</fullName>
    </submittedName>
</protein>
<evidence type="ECO:0000313" key="11">
    <source>
        <dbReference type="Proteomes" id="UP000502041"/>
    </source>
</evidence>
<evidence type="ECO:0000256" key="5">
    <source>
        <dbReference type="ARBA" id="ARBA00022692"/>
    </source>
</evidence>
<reference evidence="10 11" key="1">
    <citation type="submission" date="2020-04" db="EMBL/GenBank/DDBJ databases">
        <title>Complete genome of a Psychrophilic, Marine, Gas Vacuolate Bacterium Polaromonas vacuolata KCTC 22033T.</title>
        <authorList>
            <person name="Hwang K."/>
            <person name="Kim K.M."/>
        </authorList>
    </citation>
    <scope>NUCLEOTIDE SEQUENCE [LARGE SCALE GENOMIC DNA]</scope>
    <source>
        <strain evidence="10 11">KCTC 22033</strain>
    </source>
</reference>
<organism evidence="10 11">
    <name type="scientific">Polaromonas vacuolata</name>
    <dbReference type="NCBI Taxonomy" id="37448"/>
    <lineage>
        <taxon>Bacteria</taxon>
        <taxon>Pseudomonadati</taxon>
        <taxon>Pseudomonadota</taxon>
        <taxon>Betaproteobacteria</taxon>
        <taxon>Burkholderiales</taxon>
        <taxon>Comamonadaceae</taxon>
        <taxon>Polaromonas</taxon>
    </lineage>
</organism>